<dbReference type="Proteomes" id="UP000271098">
    <property type="component" value="Unassembled WGS sequence"/>
</dbReference>
<evidence type="ECO:0000313" key="3">
    <source>
        <dbReference type="WBParaSite" id="GPUH_0001376501-mRNA-1"/>
    </source>
</evidence>
<dbReference type="EMBL" id="UYRT01080533">
    <property type="protein sequence ID" value="VDN22917.1"/>
    <property type="molecule type" value="Genomic_DNA"/>
</dbReference>
<protein>
    <submittedName>
        <fullName evidence="3">Med13_N domain-containing protein</fullName>
    </submittedName>
</protein>
<gene>
    <name evidence="1" type="ORF">GPUH_LOCUS13750</name>
</gene>
<dbReference type="WBParaSite" id="GPUH_0001376501-mRNA-1">
    <property type="protein sequence ID" value="GPUH_0001376501-mRNA-1"/>
    <property type="gene ID" value="GPUH_0001376501"/>
</dbReference>
<evidence type="ECO:0000313" key="2">
    <source>
        <dbReference type="Proteomes" id="UP000271098"/>
    </source>
</evidence>
<organism evidence="3">
    <name type="scientific">Gongylonema pulchrum</name>
    <dbReference type="NCBI Taxonomy" id="637853"/>
    <lineage>
        <taxon>Eukaryota</taxon>
        <taxon>Metazoa</taxon>
        <taxon>Ecdysozoa</taxon>
        <taxon>Nematoda</taxon>
        <taxon>Chromadorea</taxon>
        <taxon>Rhabditida</taxon>
        <taxon>Spirurina</taxon>
        <taxon>Spiruromorpha</taxon>
        <taxon>Spiruroidea</taxon>
        <taxon>Gongylonematidae</taxon>
        <taxon>Gongylonema</taxon>
    </lineage>
</organism>
<proteinExistence type="predicted"/>
<keyword evidence="2" id="KW-1185">Reference proteome</keyword>
<accession>A0A183DYF9</accession>
<sequence>MDVNSLPTKNSENGSPTPVMCNGVRNVRLPKIELKPFTGDPKDWPQFWALFEAAVDSQPIPTGVGDCWIERVQVIVGLKEC</sequence>
<name>A0A183DYF9_9BILA</name>
<dbReference type="OrthoDB" id="5870552at2759"/>
<reference evidence="3" key="1">
    <citation type="submission" date="2016-06" db="UniProtKB">
        <authorList>
            <consortium name="WormBaseParasite"/>
        </authorList>
    </citation>
    <scope>IDENTIFICATION</scope>
</reference>
<dbReference type="AlphaFoldDB" id="A0A183DYF9"/>
<evidence type="ECO:0000313" key="1">
    <source>
        <dbReference type="EMBL" id="VDN22917.1"/>
    </source>
</evidence>
<reference evidence="1 2" key="2">
    <citation type="submission" date="2018-11" db="EMBL/GenBank/DDBJ databases">
        <authorList>
            <consortium name="Pathogen Informatics"/>
        </authorList>
    </citation>
    <scope>NUCLEOTIDE SEQUENCE [LARGE SCALE GENOMIC DNA]</scope>
</reference>